<feature type="transmembrane region" description="Helical" evidence="5">
    <location>
        <begin position="975"/>
        <end position="996"/>
    </location>
</feature>
<feature type="transmembrane region" description="Helical" evidence="5">
    <location>
        <begin position="833"/>
        <end position="856"/>
    </location>
</feature>
<feature type="transmembrane region" description="Helical" evidence="5">
    <location>
        <begin position="888"/>
        <end position="910"/>
    </location>
</feature>
<dbReference type="AlphaFoldDB" id="A0AAD1XHD7"/>
<feature type="transmembrane region" description="Helical" evidence="5">
    <location>
        <begin position="761"/>
        <end position="783"/>
    </location>
</feature>
<accession>A0AAD1XHD7</accession>
<feature type="transmembrane region" description="Helical" evidence="5">
    <location>
        <begin position="1034"/>
        <end position="1051"/>
    </location>
</feature>
<dbReference type="Gene3D" id="3.90.182.10">
    <property type="entry name" value="Toxin - Anthrax Protective Antigen,domain 1"/>
    <property type="match status" value="1"/>
</dbReference>
<dbReference type="GO" id="GO:0004222">
    <property type="term" value="F:metalloendopeptidase activity"/>
    <property type="evidence" value="ECO:0007669"/>
    <property type="project" value="TreeGrafter"/>
</dbReference>
<sequence>MSTNCSKSTQTSGRRRSMRYTASFKKKDKLCEVNCAKRKDNRSVRNQKDTSCFNGLRNLFCEKKNNNIVEPFPKYLVQTRQIQVDYESCDDQDDASLKAQESSWCGYFKKRRNFKACKGQKIGTTLFKNAQMIIAILLLSLIKLSACAANATKSVITSSIPTTLLPFTPSQSLFKLNNSAGTNLTSGGDKFYITIKNKCTWTSDFSCSPASPPSSTLSSDINDYMTDNGDGTYSYTFSVTKEGTITYKVLLLEQGKVSAEYYTNGGSFIGRKTVGNINFNFGRGSIYGGYKDNVVIHYRSYLKPPRSATFSFSVKYDDYGTVYIDGSRKTSGGQTTTRSFSMYMQKDRLYNVHVRFQDNRKHAYIYFKWNGGGGYAAVQSRYFYYPTKIKSGNIKVKCQSGYKIQAFDLTSCTEVCGDGILTPSEQCDDANTSGGDGCAGDCRSIEYNHICNYNSSIPKHVCLSCGIFGYPNISHTGNSTCIPCDSGFRHLPSNPNTCTEFCSDGIQTSGEICDDKNAVDGDGCSSDCHSIEYNYICVYNSTTAKDECTSCGIFAYPNTEREACIPCELGFRHLPEFPDTCTEYCSDGIRTSGEKCDDGNTSDGDGCSADCKTIEDQHICVYNSTIPQDECSRCLDTGVPNTIQNECVYCKIGYIYNEGTQNECVSVCGDGLIVAEETCDDANTLVEDGCNDECKVEQYYKCTGLPSNCKKDIIGPDRVLQIIGQTVSLLIILDLGSQVLLSFVFGHSLSSMWMLINISQIIQYSAMMTLYFPKIIITFYSYIGFSNFEIGIFSDLFFKLIDVSEIEGRDPFDYRFRNQDIGSTNIFLNCSDIFITLLLFILLNIFYLCISLICSLCGCKRHSSKEDGCCRRMTAHFSSRVNQSKNDLFFNSILRVTFEVYLPLSFASIYNLYDMRLESNLDYSSQALSAFFLLIFLIVPIIILVIFCCCKVTRYQKLKGSFNIFFKDLKMNRKLVMMDHFLFIIRRLALSLLLIFRWKFGFQQVCIFIAICLLVLLWKIIIRPFQSKLLNFQDILFELFLLTIIILYLNFNSESSELSTEGLPHISGSICVALIIIMVLTNYVVSIIMFFIHVKYELLQDSEKVKPKLTKTQNFVPDKTGNREITPETPSFTPGIPNSRSHVSNSHMISNQAKGVPPKTNKLCTKRGQKITSMPRPSRTAPPKRLTQKKPTSRSPPGPYSKAVVMNTNI</sequence>
<evidence type="ECO:0000256" key="3">
    <source>
        <dbReference type="ARBA" id="ARBA00023157"/>
    </source>
</evidence>
<dbReference type="Proteomes" id="UP001295684">
    <property type="component" value="Unassembled WGS sequence"/>
</dbReference>
<keyword evidence="2" id="KW-0677">Repeat</keyword>
<dbReference type="GO" id="GO:0005615">
    <property type="term" value="C:extracellular space"/>
    <property type="evidence" value="ECO:0007669"/>
    <property type="project" value="TreeGrafter"/>
</dbReference>
<dbReference type="GO" id="GO:0006508">
    <property type="term" value="P:proteolysis"/>
    <property type="evidence" value="ECO:0007669"/>
    <property type="project" value="TreeGrafter"/>
</dbReference>
<dbReference type="InterPro" id="IPR011936">
    <property type="entry name" value="Myxo_disulph_rpt"/>
</dbReference>
<reference evidence="7" key="1">
    <citation type="submission" date="2023-07" db="EMBL/GenBank/DDBJ databases">
        <authorList>
            <consortium name="AG Swart"/>
            <person name="Singh M."/>
            <person name="Singh A."/>
            <person name="Seah K."/>
            <person name="Emmerich C."/>
        </authorList>
    </citation>
    <scope>NUCLEOTIDE SEQUENCE</scope>
    <source>
        <strain evidence="7">DP1</strain>
    </source>
</reference>
<keyword evidence="5" id="KW-1133">Transmembrane helix</keyword>
<dbReference type="SUPFAM" id="SSF56988">
    <property type="entry name" value="Anthrax protective antigen"/>
    <property type="match status" value="1"/>
</dbReference>
<feature type="transmembrane region" description="Helical" evidence="5">
    <location>
        <begin position="1002"/>
        <end position="1022"/>
    </location>
</feature>
<evidence type="ECO:0000313" key="7">
    <source>
        <dbReference type="EMBL" id="CAI2372733.1"/>
    </source>
</evidence>
<feature type="transmembrane region" description="Helical" evidence="5">
    <location>
        <begin position="930"/>
        <end position="954"/>
    </location>
</feature>
<evidence type="ECO:0000256" key="4">
    <source>
        <dbReference type="SAM" id="MobiDB-lite"/>
    </source>
</evidence>
<organism evidence="7 8">
    <name type="scientific">Euplotes crassus</name>
    <dbReference type="NCBI Taxonomy" id="5936"/>
    <lineage>
        <taxon>Eukaryota</taxon>
        <taxon>Sar</taxon>
        <taxon>Alveolata</taxon>
        <taxon>Ciliophora</taxon>
        <taxon>Intramacronucleata</taxon>
        <taxon>Spirotrichea</taxon>
        <taxon>Hypotrichia</taxon>
        <taxon>Euplotida</taxon>
        <taxon>Euplotidae</taxon>
        <taxon>Moneuplotes</taxon>
    </lineage>
</organism>
<name>A0AAD1XHD7_EUPCR</name>
<dbReference type="PANTHER" id="PTHR46130:SF3">
    <property type="entry name" value="CHROMOSOME UNDETERMINED SCAFFOLD_33, WHOLE GENOME SHOTGUN SEQUENCE"/>
    <property type="match status" value="1"/>
</dbReference>
<dbReference type="GO" id="GO:0007166">
    <property type="term" value="P:cell surface receptor signaling pathway"/>
    <property type="evidence" value="ECO:0007669"/>
    <property type="project" value="TreeGrafter"/>
</dbReference>
<feature type="transmembrane region" description="Helical" evidence="5">
    <location>
        <begin position="1066"/>
        <end position="1092"/>
    </location>
</feature>
<feature type="transmembrane region" description="Helical" evidence="5">
    <location>
        <begin position="727"/>
        <end position="749"/>
    </location>
</feature>
<dbReference type="PANTHER" id="PTHR46130">
    <property type="entry name" value="LAMGL DOMAIN-CONTAINING PROTEIN"/>
    <property type="match status" value="1"/>
</dbReference>
<dbReference type="PROSITE" id="PS51820">
    <property type="entry name" value="PA14"/>
    <property type="match status" value="1"/>
</dbReference>
<dbReference type="NCBIfam" id="TIGR02232">
    <property type="entry name" value="myxo_disulf_rpt"/>
    <property type="match status" value="4"/>
</dbReference>
<dbReference type="InterPro" id="IPR037524">
    <property type="entry name" value="PA14/GLEYA"/>
</dbReference>
<keyword evidence="8" id="KW-1185">Reference proteome</keyword>
<dbReference type="Pfam" id="PF13948">
    <property type="entry name" value="DUF4215"/>
    <property type="match status" value="4"/>
</dbReference>
<protein>
    <recommendedName>
        <fullName evidence="6">PA14 domain-containing protein</fullName>
    </recommendedName>
</protein>
<gene>
    <name evidence="7" type="ORF">ECRASSUSDP1_LOCUS14066</name>
</gene>
<evidence type="ECO:0000256" key="1">
    <source>
        <dbReference type="ARBA" id="ARBA00022729"/>
    </source>
</evidence>
<feature type="region of interest" description="Disordered" evidence="4">
    <location>
        <begin position="1113"/>
        <end position="1210"/>
    </location>
</feature>
<comment type="caution">
    <text evidence="7">The sequence shown here is derived from an EMBL/GenBank/DDBJ whole genome shotgun (WGS) entry which is preliminary data.</text>
</comment>
<proteinExistence type="predicted"/>
<feature type="compositionally biased region" description="Polar residues" evidence="4">
    <location>
        <begin position="1128"/>
        <end position="1153"/>
    </location>
</feature>
<keyword evidence="5" id="KW-0472">Membrane</keyword>
<dbReference type="EMBL" id="CAMPGE010014034">
    <property type="protein sequence ID" value="CAI2372733.1"/>
    <property type="molecule type" value="Genomic_DNA"/>
</dbReference>
<dbReference type="InterPro" id="IPR043543">
    <property type="entry name" value="PAPPA/PAPPA2"/>
</dbReference>
<evidence type="ECO:0000313" key="8">
    <source>
        <dbReference type="Proteomes" id="UP001295684"/>
    </source>
</evidence>
<keyword evidence="3" id="KW-1015">Disulfide bond</keyword>
<evidence type="ECO:0000259" key="6">
    <source>
        <dbReference type="PROSITE" id="PS51820"/>
    </source>
</evidence>
<evidence type="ECO:0000256" key="5">
    <source>
        <dbReference type="SAM" id="Phobius"/>
    </source>
</evidence>
<evidence type="ECO:0000256" key="2">
    <source>
        <dbReference type="ARBA" id="ARBA00022737"/>
    </source>
</evidence>
<feature type="domain" description="PA14" evidence="6">
    <location>
        <begin position="252"/>
        <end position="383"/>
    </location>
</feature>
<keyword evidence="1" id="KW-0732">Signal</keyword>
<keyword evidence="5" id="KW-0812">Transmembrane</keyword>